<dbReference type="PANTHER" id="PTHR48182">
    <property type="entry name" value="PROTEIN SERAC1"/>
    <property type="match status" value="1"/>
</dbReference>
<evidence type="ECO:0000313" key="2">
    <source>
        <dbReference type="EMBL" id="KAK4214268.1"/>
    </source>
</evidence>
<sequence length="623" mass="71948">MIQPAYRLNVYQAAPTPIASVDIIAVHDLEESQESAWTYELTSRHLNSKSPDTPRSPDGKPDPIAMGGKETPGEGLPSPLNPRPMRTEPRDNKLKTSRRDNKESIKEKASIRSSSEFERPEKPRRVNWLRDFLTNDIPNSRVLAFSYPGPKFERKQPTWMEYVESAAKDLLQRIKRSRSIFYQKEVPIVFIGYGFGGIIIQKALELAAKENMPPRERPEKKKPEEKPKEHVYQVLFLDTPFPKIHDSERGHLFPDNTNVRMCQILLEIEMREKGAKLVEKTWLSLQGRLEVVPTPLNFDMTWMYSHGRVKQPEGDAKSQLVKEEEFNAMRKYRKQKMTFTSVSIYKHRRLARVPDTQDYIYKAICSRIQAKLLFQSIPVRNVALIQTILESKALPEEVEVKDWKGRTPLHYAAALYPPSEDIVTLLINERPSETVEPDNDGRIPLHDAVLTAWEQEPPEGIDRSECSGVIRYLLRNMQRGDMEVQDNEGVSPWDQMTCEKEGCCCEEDECAAVWIQELRENLEPISGPAISQDYVLPTEPTPPEKDSAQYLATFTSQGAVSEFYHSFNQINHKLEEHINLKTPSVYEMIYDSDKGCARILEFSRRRESYQDFRCRWIHVPANN</sequence>
<protein>
    <submittedName>
        <fullName evidence="2">Uncharacterized protein</fullName>
    </submittedName>
</protein>
<dbReference type="InterPro" id="IPR002110">
    <property type="entry name" value="Ankyrin_rpt"/>
</dbReference>
<name>A0AAN7B811_9PEZI</name>
<evidence type="ECO:0000256" key="1">
    <source>
        <dbReference type="SAM" id="MobiDB-lite"/>
    </source>
</evidence>
<feature type="compositionally biased region" description="Basic and acidic residues" evidence="1">
    <location>
        <begin position="85"/>
        <end position="120"/>
    </location>
</feature>
<dbReference type="EMBL" id="MU858096">
    <property type="protein sequence ID" value="KAK4214268.1"/>
    <property type="molecule type" value="Genomic_DNA"/>
</dbReference>
<feature type="non-terminal residue" evidence="2">
    <location>
        <position position="623"/>
    </location>
</feature>
<reference evidence="2" key="2">
    <citation type="submission" date="2023-05" db="EMBL/GenBank/DDBJ databases">
        <authorList>
            <consortium name="Lawrence Berkeley National Laboratory"/>
            <person name="Steindorff A."/>
            <person name="Hensen N."/>
            <person name="Bonometti L."/>
            <person name="Westerberg I."/>
            <person name="Brannstrom I.O."/>
            <person name="Guillou S."/>
            <person name="Cros-Aarteil S."/>
            <person name="Calhoun S."/>
            <person name="Haridas S."/>
            <person name="Kuo A."/>
            <person name="Mondo S."/>
            <person name="Pangilinan J."/>
            <person name="Riley R."/>
            <person name="Labutti K."/>
            <person name="Andreopoulos B."/>
            <person name="Lipzen A."/>
            <person name="Chen C."/>
            <person name="Yanf M."/>
            <person name="Daum C."/>
            <person name="Ng V."/>
            <person name="Clum A."/>
            <person name="Ohm R."/>
            <person name="Martin F."/>
            <person name="Silar P."/>
            <person name="Natvig D."/>
            <person name="Lalanne C."/>
            <person name="Gautier V."/>
            <person name="Ament-Velasquez S.L."/>
            <person name="Kruys A."/>
            <person name="Hutchinson M.I."/>
            <person name="Powell A.J."/>
            <person name="Barry K."/>
            <person name="Miller A.N."/>
            <person name="Grigoriev I.V."/>
            <person name="Debuchy R."/>
            <person name="Gladieux P."/>
            <person name="Thoren M.H."/>
            <person name="Johannesson H."/>
        </authorList>
    </citation>
    <scope>NUCLEOTIDE SEQUENCE</scope>
    <source>
        <strain evidence="2">PSN293</strain>
    </source>
</reference>
<dbReference type="SUPFAM" id="SSF48403">
    <property type="entry name" value="Ankyrin repeat"/>
    <property type="match status" value="1"/>
</dbReference>
<dbReference type="InterPro" id="IPR029058">
    <property type="entry name" value="AB_hydrolase_fold"/>
</dbReference>
<proteinExistence type="predicted"/>
<dbReference type="SUPFAM" id="SSF53474">
    <property type="entry name" value="alpha/beta-Hydrolases"/>
    <property type="match status" value="1"/>
</dbReference>
<dbReference type="InterPro" id="IPR052374">
    <property type="entry name" value="SERAC1"/>
</dbReference>
<organism evidence="2 3">
    <name type="scientific">Rhypophila decipiens</name>
    <dbReference type="NCBI Taxonomy" id="261697"/>
    <lineage>
        <taxon>Eukaryota</taxon>
        <taxon>Fungi</taxon>
        <taxon>Dikarya</taxon>
        <taxon>Ascomycota</taxon>
        <taxon>Pezizomycotina</taxon>
        <taxon>Sordariomycetes</taxon>
        <taxon>Sordariomycetidae</taxon>
        <taxon>Sordariales</taxon>
        <taxon>Naviculisporaceae</taxon>
        <taxon>Rhypophila</taxon>
    </lineage>
</organism>
<dbReference type="InterPro" id="IPR036770">
    <property type="entry name" value="Ankyrin_rpt-contain_sf"/>
</dbReference>
<dbReference type="AlphaFoldDB" id="A0AAN7B811"/>
<feature type="compositionally biased region" description="Polar residues" evidence="1">
    <location>
        <begin position="43"/>
        <end position="53"/>
    </location>
</feature>
<dbReference type="PANTHER" id="PTHR48182:SF3">
    <property type="entry name" value="DUF676 DOMAIN-CONTAINING PROTEIN"/>
    <property type="match status" value="1"/>
</dbReference>
<feature type="region of interest" description="Disordered" evidence="1">
    <location>
        <begin position="43"/>
        <end position="120"/>
    </location>
</feature>
<gene>
    <name evidence="2" type="ORF">QBC37DRAFT_284262</name>
</gene>
<evidence type="ECO:0000313" key="3">
    <source>
        <dbReference type="Proteomes" id="UP001301769"/>
    </source>
</evidence>
<reference evidence="2" key="1">
    <citation type="journal article" date="2023" name="Mol. Phylogenet. Evol.">
        <title>Genome-scale phylogeny and comparative genomics of the fungal order Sordariales.</title>
        <authorList>
            <person name="Hensen N."/>
            <person name="Bonometti L."/>
            <person name="Westerberg I."/>
            <person name="Brannstrom I.O."/>
            <person name="Guillou S."/>
            <person name="Cros-Aarteil S."/>
            <person name="Calhoun S."/>
            <person name="Haridas S."/>
            <person name="Kuo A."/>
            <person name="Mondo S."/>
            <person name="Pangilinan J."/>
            <person name="Riley R."/>
            <person name="LaButti K."/>
            <person name="Andreopoulos B."/>
            <person name="Lipzen A."/>
            <person name="Chen C."/>
            <person name="Yan M."/>
            <person name="Daum C."/>
            <person name="Ng V."/>
            <person name="Clum A."/>
            <person name="Steindorff A."/>
            <person name="Ohm R.A."/>
            <person name="Martin F."/>
            <person name="Silar P."/>
            <person name="Natvig D.O."/>
            <person name="Lalanne C."/>
            <person name="Gautier V."/>
            <person name="Ament-Velasquez S.L."/>
            <person name="Kruys A."/>
            <person name="Hutchinson M.I."/>
            <person name="Powell A.J."/>
            <person name="Barry K."/>
            <person name="Miller A.N."/>
            <person name="Grigoriev I.V."/>
            <person name="Debuchy R."/>
            <person name="Gladieux P."/>
            <person name="Hiltunen Thoren M."/>
            <person name="Johannesson H."/>
        </authorList>
    </citation>
    <scope>NUCLEOTIDE SEQUENCE</scope>
    <source>
        <strain evidence="2">PSN293</strain>
    </source>
</reference>
<dbReference type="Pfam" id="PF00023">
    <property type="entry name" value="Ank"/>
    <property type="match status" value="1"/>
</dbReference>
<keyword evidence="3" id="KW-1185">Reference proteome</keyword>
<accession>A0AAN7B811</accession>
<comment type="caution">
    <text evidence="2">The sequence shown here is derived from an EMBL/GenBank/DDBJ whole genome shotgun (WGS) entry which is preliminary data.</text>
</comment>
<dbReference type="Gene3D" id="1.25.40.20">
    <property type="entry name" value="Ankyrin repeat-containing domain"/>
    <property type="match status" value="1"/>
</dbReference>
<dbReference type="Proteomes" id="UP001301769">
    <property type="component" value="Unassembled WGS sequence"/>
</dbReference>